<evidence type="ECO:0000313" key="2">
    <source>
        <dbReference type="EMBL" id="OAB88095.1"/>
    </source>
</evidence>
<dbReference type="PROSITE" id="PS50206">
    <property type="entry name" value="RHODANESE_3"/>
    <property type="match status" value="1"/>
</dbReference>
<feature type="domain" description="Rhodanese" evidence="1">
    <location>
        <begin position="18"/>
        <end position="124"/>
    </location>
</feature>
<dbReference type="PANTHER" id="PTHR47377:SF1">
    <property type="entry name" value="RHODANESE-LIKE DOMAIN-CONTAINING PROTEIN 4, CHLOROPLASTIC"/>
    <property type="match status" value="1"/>
</dbReference>
<accession>A0A176QEH5</accession>
<evidence type="ECO:0000313" key="3">
    <source>
        <dbReference type="Proteomes" id="UP000076976"/>
    </source>
</evidence>
<dbReference type="InterPro" id="IPR001763">
    <property type="entry name" value="Rhodanese-like_dom"/>
</dbReference>
<dbReference type="SUPFAM" id="SSF52821">
    <property type="entry name" value="Rhodanese/Cell cycle control phosphatase"/>
    <property type="match status" value="1"/>
</dbReference>
<proteinExistence type="predicted"/>
<reference evidence="2 3" key="1">
    <citation type="submission" date="2016-01" db="EMBL/GenBank/DDBJ databases">
        <title>Janibacter melonis strain CD11_4 genome sequencing and assembly.</title>
        <authorList>
            <person name="Nair G.R."/>
            <person name="Kaur G."/>
            <person name="Chander A.M."/>
            <person name="Mayilraj S."/>
        </authorList>
    </citation>
    <scope>NUCLEOTIDE SEQUENCE [LARGE SCALE GENOMIC DNA]</scope>
    <source>
        <strain evidence="2 3">CD11-4</strain>
    </source>
</reference>
<keyword evidence="3" id="KW-1185">Reference proteome</keyword>
<dbReference type="Proteomes" id="UP000076976">
    <property type="component" value="Unassembled WGS sequence"/>
</dbReference>
<dbReference type="Pfam" id="PF00581">
    <property type="entry name" value="Rhodanese"/>
    <property type="match status" value="1"/>
</dbReference>
<dbReference type="Gene3D" id="3.40.250.10">
    <property type="entry name" value="Rhodanese-like domain"/>
    <property type="match status" value="1"/>
</dbReference>
<sequence length="137" mass="15129">MTYAGDVSPEQTWEALRSRPDAVLVDVRTRAELTFVGRPDLAELGRPLVAVEWTRFPGGDRNPHFVAELEQLGVRRDQPVYFLCRSGVRSVAAADEATAAGWDEAYNILDGFEGGVDDAGRRTLAGWKVAGLPWRQD</sequence>
<evidence type="ECO:0000259" key="1">
    <source>
        <dbReference type="PROSITE" id="PS50206"/>
    </source>
</evidence>
<dbReference type="RefSeq" id="WP_068274097.1">
    <property type="nucleotide sequence ID" value="NZ_LQZG01000002.1"/>
</dbReference>
<dbReference type="PANTHER" id="PTHR47377">
    <property type="entry name" value="RHODANESE-LIKE DOMAIN-CONTAINING PROTEIN 4, CHLOROPLASTIC"/>
    <property type="match status" value="1"/>
</dbReference>
<dbReference type="STRING" id="262209.AWH69_08885"/>
<dbReference type="GO" id="GO:0016740">
    <property type="term" value="F:transferase activity"/>
    <property type="evidence" value="ECO:0007669"/>
    <property type="project" value="UniProtKB-KW"/>
</dbReference>
<keyword evidence="2" id="KW-0808">Transferase</keyword>
<dbReference type="AlphaFoldDB" id="A0A176QEH5"/>
<dbReference type="InterPro" id="IPR036873">
    <property type="entry name" value="Rhodanese-like_dom_sf"/>
</dbReference>
<organism evidence="2 3">
    <name type="scientific">Janibacter melonis</name>
    <dbReference type="NCBI Taxonomy" id="262209"/>
    <lineage>
        <taxon>Bacteria</taxon>
        <taxon>Bacillati</taxon>
        <taxon>Actinomycetota</taxon>
        <taxon>Actinomycetes</taxon>
        <taxon>Micrococcales</taxon>
        <taxon>Intrasporangiaceae</taxon>
        <taxon>Janibacter</taxon>
    </lineage>
</organism>
<protein>
    <submittedName>
        <fullName evidence="2">Sulfurtransferase</fullName>
    </submittedName>
</protein>
<name>A0A176QEH5_9MICO</name>
<dbReference type="SMART" id="SM00450">
    <property type="entry name" value="RHOD"/>
    <property type="match status" value="1"/>
</dbReference>
<gene>
    <name evidence="2" type="ORF">AWH69_08885</name>
</gene>
<comment type="caution">
    <text evidence="2">The sequence shown here is derived from an EMBL/GenBank/DDBJ whole genome shotgun (WGS) entry which is preliminary data.</text>
</comment>
<dbReference type="InterPro" id="IPR044240">
    <property type="entry name" value="STR4-like"/>
</dbReference>
<dbReference type="EMBL" id="LQZG01000002">
    <property type="protein sequence ID" value="OAB88095.1"/>
    <property type="molecule type" value="Genomic_DNA"/>
</dbReference>